<dbReference type="EMBL" id="JAPTGC010000002">
    <property type="protein sequence ID" value="MCZ0862024.1"/>
    <property type="molecule type" value="Genomic_DNA"/>
</dbReference>
<name>A0ABT4IL01_9EURY</name>
<organism evidence="7 8">
    <name type="scientific">Methanocorpusculum vombati</name>
    <dbReference type="NCBI Taxonomy" id="3002864"/>
    <lineage>
        <taxon>Archaea</taxon>
        <taxon>Methanobacteriati</taxon>
        <taxon>Methanobacteriota</taxon>
        <taxon>Stenosarchaea group</taxon>
        <taxon>Methanomicrobia</taxon>
        <taxon>Methanomicrobiales</taxon>
        <taxon>Methanocorpusculaceae</taxon>
        <taxon>Methanocorpusculum</taxon>
    </lineage>
</organism>
<dbReference type="InterPro" id="IPR004010">
    <property type="entry name" value="Double_Cache_2"/>
</dbReference>
<keyword evidence="3" id="KW-0812">Transmembrane</keyword>
<evidence type="ECO:0000256" key="5">
    <source>
        <dbReference type="ARBA" id="ARBA00023136"/>
    </source>
</evidence>
<keyword evidence="5" id="KW-0472">Membrane</keyword>
<evidence type="ECO:0000313" key="7">
    <source>
        <dbReference type="EMBL" id="MCZ0862024.1"/>
    </source>
</evidence>
<keyword evidence="4" id="KW-1133">Transmembrane helix</keyword>
<evidence type="ECO:0000313" key="8">
    <source>
        <dbReference type="Proteomes" id="UP001141336"/>
    </source>
</evidence>
<keyword evidence="2" id="KW-1003">Cell membrane</keyword>
<comment type="subcellular location">
    <subcellularLocation>
        <location evidence="1">Cell membrane</location>
        <topology evidence="1">Multi-pass membrane protein</topology>
    </subcellularLocation>
</comment>
<evidence type="ECO:0000256" key="3">
    <source>
        <dbReference type="ARBA" id="ARBA00022692"/>
    </source>
</evidence>
<protein>
    <submittedName>
        <fullName evidence="7">Cache domain-containing protein</fullName>
    </submittedName>
</protein>
<evidence type="ECO:0000256" key="1">
    <source>
        <dbReference type="ARBA" id="ARBA00004651"/>
    </source>
</evidence>
<feature type="domain" description="Single Cache" evidence="6">
    <location>
        <begin position="258"/>
        <end position="335"/>
    </location>
</feature>
<evidence type="ECO:0000256" key="2">
    <source>
        <dbReference type="ARBA" id="ARBA00022475"/>
    </source>
</evidence>
<accession>A0ABT4IL01</accession>
<dbReference type="Gene3D" id="3.30.450.20">
    <property type="entry name" value="PAS domain"/>
    <property type="match status" value="2"/>
</dbReference>
<proteinExistence type="predicted"/>
<dbReference type="SMART" id="SM01049">
    <property type="entry name" value="Cache_2"/>
    <property type="match status" value="2"/>
</dbReference>
<feature type="domain" description="Single Cache" evidence="6">
    <location>
        <begin position="396"/>
        <end position="472"/>
    </location>
</feature>
<dbReference type="Pfam" id="PF08269">
    <property type="entry name" value="dCache_2"/>
    <property type="match status" value="1"/>
</dbReference>
<gene>
    <name evidence="7" type="ORF">O0S09_01980</name>
</gene>
<evidence type="ECO:0000256" key="4">
    <source>
        <dbReference type="ARBA" id="ARBA00022989"/>
    </source>
</evidence>
<keyword evidence="8" id="KW-1185">Reference proteome</keyword>
<dbReference type="InterPro" id="IPR033480">
    <property type="entry name" value="sCache_2"/>
</dbReference>
<reference evidence="7" key="1">
    <citation type="submission" date="2022-12" db="EMBL/GenBank/DDBJ databases">
        <title>Isolation and characterisation of novel Methanocorpusculum spp. from native Australian herbivores indicates the genus is ancestrally host-associated.</title>
        <authorList>
            <person name="Volmer J.G."/>
            <person name="Soo R.M."/>
            <person name="Evans P.N."/>
            <person name="Hoedt E.C."/>
            <person name="Astorga Alsina A.L."/>
            <person name="Woodcroft B.J."/>
            <person name="Tyson G.W."/>
            <person name="Hugenholtz P."/>
            <person name="Morrison M."/>
        </authorList>
    </citation>
    <scope>NUCLEOTIDE SEQUENCE</scope>
    <source>
        <strain evidence="7">CW153</strain>
    </source>
</reference>
<sequence length="538" mass="59245">MDEPVNVAPELNANLTDFHHSFLSQTTRIRTALLTTADALSGVEQGDPRLDVILRDLYLSVPASAGVCYVQDTGVVGRSAPLASLYSLVSRSELKDINADSFVNRSVLFVGPIYSPAYGEVVCFAAPIYDSANTYKGYACIALWPGELISDTSFPGSRSYNDTTYRPWIVFTDGLVLSSPSTTYVGDNVLDSATIRRGVSESVIRQILDEKEGAIRLSASSGRIAVWTTAEVDGREMRLILSTAELRSDIPLEPVNRYSTDVHNATANLYLYASEHGQEQTLAELANPQGIFASEKLRYFAYDFNGTSLYDGFNPQYAGENMLNFRDSYGLRPVATERFRAWQGGGYTYMYAPVQSGEPGLAVLCILYVLPVDDTWFVVVSQSILDHTVKIDPSKRNVVLSTVHNASSYILIHGKEAAFQEFMNPDSSLLADHRNLFAMNYNGTILMDVLNPEMVGADAFYFTDMHGASTMREIAMLGRAGGGYCYLGVTNSTTQESMICLVYVEPQGDDWCLGSSIMLETIPLDGWQQVEDLMPQVM</sequence>
<comment type="caution">
    <text evidence="7">The sequence shown here is derived from an EMBL/GenBank/DDBJ whole genome shotgun (WGS) entry which is preliminary data.</text>
</comment>
<dbReference type="Proteomes" id="UP001141336">
    <property type="component" value="Unassembled WGS sequence"/>
</dbReference>
<evidence type="ECO:0000259" key="6">
    <source>
        <dbReference type="SMART" id="SM01049"/>
    </source>
</evidence>